<comment type="cofactor">
    <cofactor evidence="1">
        <name>Mg(2+)</name>
        <dbReference type="ChEBI" id="CHEBI:18420"/>
    </cofactor>
</comment>
<dbReference type="PRINTS" id="PR00502">
    <property type="entry name" value="NUDIXFAMILY"/>
</dbReference>
<dbReference type="GO" id="GO:0016787">
    <property type="term" value="F:hydrolase activity"/>
    <property type="evidence" value="ECO:0007669"/>
    <property type="project" value="UniProtKB-KW"/>
</dbReference>
<keyword evidence="5" id="KW-1185">Reference proteome</keyword>
<reference evidence="5" key="1">
    <citation type="journal article" date="2019" name="Int. J. Syst. Evol. Microbiol.">
        <title>The Global Catalogue of Microorganisms (GCM) 10K type strain sequencing project: providing services to taxonomists for standard genome sequencing and annotation.</title>
        <authorList>
            <consortium name="The Broad Institute Genomics Platform"/>
            <consortium name="The Broad Institute Genome Sequencing Center for Infectious Disease"/>
            <person name="Wu L."/>
            <person name="Ma J."/>
        </authorList>
    </citation>
    <scope>NUCLEOTIDE SEQUENCE [LARGE SCALE GENOMIC DNA]</scope>
    <source>
        <strain evidence="5">CCM 8653</strain>
    </source>
</reference>
<evidence type="ECO:0000313" key="5">
    <source>
        <dbReference type="Proteomes" id="UP000632535"/>
    </source>
</evidence>
<evidence type="ECO:0000256" key="2">
    <source>
        <dbReference type="ARBA" id="ARBA00022801"/>
    </source>
</evidence>
<dbReference type="InterPro" id="IPR020476">
    <property type="entry name" value="Nudix_hydrolase"/>
</dbReference>
<evidence type="ECO:0000256" key="1">
    <source>
        <dbReference type="ARBA" id="ARBA00001946"/>
    </source>
</evidence>
<dbReference type="InterPro" id="IPR000086">
    <property type="entry name" value="NUDIX_hydrolase_dom"/>
</dbReference>
<gene>
    <name evidence="4" type="ORF">GCM10007368_04990</name>
</gene>
<keyword evidence="2 4" id="KW-0378">Hydrolase</keyword>
<feature type="domain" description="Nudix hydrolase" evidence="3">
    <location>
        <begin position="2"/>
        <end position="123"/>
    </location>
</feature>
<dbReference type="PANTHER" id="PTHR43046">
    <property type="entry name" value="GDP-MANNOSE MANNOSYL HYDROLASE"/>
    <property type="match status" value="1"/>
</dbReference>
<dbReference type="Gene3D" id="3.90.79.10">
    <property type="entry name" value="Nucleoside Triphosphate Pyrophosphohydrolase"/>
    <property type="match status" value="1"/>
</dbReference>
<name>A0ABQ2B3Z2_9MICO</name>
<dbReference type="EMBL" id="BMDG01000002">
    <property type="protein sequence ID" value="GGI05205.1"/>
    <property type="molecule type" value="Genomic_DNA"/>
</dbReference>
<comment type="caution">
    <text evidence="4">The sequence shown here is derived from an EMBL/GenBank/DDBJ whole genome shotgun (WGS) entry which is preliminary data.</text>
</comment>
<dbReference type="PROSITE" id="PS51462">
    <property type="entry name" value="NUDIX"/>
    <property type="match status" value="1"/>
</dbReference>
<dbReference type="Pfam" id="PF00293">
    <property type="entry name" value="NUDIX"/>
    <property type="match status" value="1"/>
</dbReference>
<sequence>MRWVVSVKGVLIVRGAVLLCLNDRGEWELPGGQLEDGERPRETVVRELAEETALHVRAGRLLLADTFEVVPGRTVLIVAYECASDGDLAVTVSEEHQALRWTPLDELDAIALPEIYRRAVRAV</sequence>
<dbReference type="PANTHER" id="PTHR43046:SF16">
    <property type="entry name" value="ADP-RIBOSE PYROPHOSPHATASE YJHB-RELATED"/>
    <property type="match status" value="1"/>
</dbReference>
<dbReference type="InterPro" id="IPR015797">
    <property type="entry name" value="NUDIX_hydrolase-like_dom_sf"/>
</dbReference>
<dbReference type="Proteomes" id="UP000632535">
    <property type="component" value="Unassembled WGS sequence"/>
</dbReference>
<dbReference type="SUPFAM" id="SSF55811">
    <property type="entry name" value="Nudix"/>
    <property type="match status" value="1"/>
</dbReference>
<organism evidence="4 5">
    <name type="scientific">Isoptericola cucumis</name>
    <dbReference type="NCBI Taxonomy" id="1776856"/>
    <lineage>
        <taxon>Bacteria</taxon>
        <taxon>Bacillati</taxon>
        <taxon>Actinomycetota</taxon>
        <taxon>Actinomycetes</taxon>
        <taxon>Micrococcales</taxon>
        <taxon>Promicromonosporaceae</taxon>
        <taxon>Isoptericola</taxon>
    </lineage>
</organism>
<dbReference type="RefSeq" id="WP_188522088.1">
    <property type="nucleotide sequence ID" value="NZ_BMDG01000002.1"/>
</dbReference>
<proteinExistence type="predicted"/>
<evidence type="ECO:0000313" key="4">
    <source>
        <dbReference type="EMBL" id="GGI05205.1"/>
    </source>
</evidence>
<accession>A0ABQ2B3Z2</accession>
<evidence type="ECO:0000259" key="3">
    <source>
        <dbReference type="PROSITE" id="PS51462"/>
    </source>
</evidence>
<protein>
    <submittedName>
        <fullName evidence="4">NUDIX hydrolase</fullName>
    </submittedName>
</protein>